<reference evidence="1" key="1">
    <citation type="submission" date="2025-08" db="UniProtKB">
        <authorList>
            <consortium name="Ensembl"/>
        </authorList>
    </citation>
    <scope>IDENTIFICATION</scope>
</reference>
<keyword evidence="2" id="KW-1185">Reference proteome</keyword>
<accession>A0A671PBR8</accession>
<organism evidence="1 2">
    <name type="scientific">Sinocyclocheilus anshuiensis</name>
    <dbReference type="NCBI Taxonomy" id="1608454"/>
    <lineage>
        <taxon>Eukaryota</taxon>
        <taxon>Metazoa</taxon>
        <taxon>Chordata</taxon>
        <taxon>Craniata</taxon>
        <taxon>Vertebrata</taxon>
        <taxon>Euteleostomi</taxon>
        <taxon>Actinopterygii</taxon>
        <taxon>Neopterygii</taxon>
        <taxon>Teleostei</taxon>
        <taxon>Ostariophysi</taxon>
        <taxon>Cypriniformes</taxon>
        <taxon>Cyprinidae</taxon>
        <taxon>Cyprininae</taxon>
        <taxon>Sinocyclocheilus</taxon>
    </lineage>
</organism>
<proteinExistence type="predicted"/>
<protein>
    <submittedName>
        <fullName evidence="1">Uncharacterized protein</fullName>
    </submittedName>
</protein>
<reference evidence="1" key="2">
    <citation type="submission" date="2025-09" db="UniProtKB">
        <authorList>
            <consortium name="Ensembl"/>
        </authorList>
    </citation>
    <scope>IDENTIFICATION</scope>
</reference>
<name>A0A671PBR8_9TELE</name>
<dbReference type="AlphaFoldDB" id="A0A671PBR8"/>
<dbReference type="Ensembl" id="ENSSANT00000059787.1">
    <property type="protein sequence ID" value="ENSSANP00000056182.1"/>
    <property type="gene ID" value="ENSSANG00000028138.1"/>
</dbReference>
<evidence type="ECO:0000313" key="1">
    <source>
        <dbReference type="Ensembl" id="ENSSANP00000056182.1"/>
    </source>
</evidence>
<evidence type="ECO:0000313" key="2">
    <source>
        <dbReference type="Proteomes" id="UP000472260"/>
    </source>
</evidence>
<dbReference type="Proteomes" id="UP000472260">
    <property type="component" value="Unassembled WGS sequence"/>
</dbReference>
<sequence>MKFTLPLESRKLSSLLEKAVSREAKLWKVYVPKKPTNQVSLSADSSGLFGITTMFRLWEADKLS</sequence>